<keyword evidence="3" id="KW-1185">Reference proteome</keyword>
<evidence type="ECO:0000256" key="1">
    <source>
        <dbReference type="SAM" id="Phobius"/>
    </source>
</evidence>
<keyword evidence="1" id="KW-0812">Transmembrane</keyword>
<feature type="transmembrane region" description="Helical" evidence="1">
    <location>
        <begin position="63"/>
        <end position="94"/>
    </location>
</feature>
<dbReference type="OrthoDB" id="2884954at2"/>
<name>A0A516KG32_9BACI</name>
<organism evidence="2 3">
    <name type="scientific">Radiobacillus deserti</name>
    <dbReference type="NCBI Taxonomy" id="2594883"/>
    <lineage>
        <taxon>Bacteria</taxon>
        <taxon>Bacillati</taxon>
        <taxon>Bacillota</taxon>
        <taxon>Bacilli</taxon>
        <taxon>Bacillales</taxon>
        <taxon>Bacillaceae</taxon>
        <taxon>Radiobacillus</taxon>
    </lineage>
</organism>
<accession>A0A516KG32</accession>
<gene>
    <name evidence="2" type="ORF">FN924_09295</name>
</gene>
<sequence>MQFFFILKNSLLLPRKDALFQLNRVSMRNTIAYVFIVMFILQVPDMISAIVKMDKHIGMPKEIYILNLIVSYPLLFIFATIIGISLLAALSLLLVFMLNRKLAYPYIWKVTTYSLTIPIIMYHVLLEPLALDYSLAEIIFILFFLLLMYRIITIYPKYNGKIR</sequence>
<evidence type="ECO:0000313" key="3">
    <source>
        <dbReference type="Proteomes" id="UP000315215"/>
    </source>
</evidence>
<dbReference type="Proteomes" id="UP000315215">
    <property type="component" value="Chromosome"/>
</dbReference>
<keyword evidence="1" id="KW-0472">Membrane</keyword>
<evidence type="ECO:0000313" key="2">
    <source>
        <dbReference type="EMBL" id="QDP40354.1"/>
    </source>
</evidence>
<protein>
    <recommendedName>
        <fullName evidence="4">DUF1189 domain-containing protein</fullName>
    </recommendedName>
</protein>
<proteinExistence type="predicted"/>
<feature type="transmembrane region" description="Helical" evidence="1">
    <location>
        <begin position="138"/>
        <end position="155"/>
    </location>
</feature>
<keyword evidence="1" id="KW-1133">Transmembrane helix</keyword>
<feature type="transmembrane region" description="Helical" evidence="1">
    <location>
        <begin position="106"/>
        <end position="126"/>
    </location>
</feature>
<reference evidence="2 3" key="1">
    <citation type="submission" date="2019-07" db="EMBL/GenBank/DDBJ databases">
        <authorList>
            <person name="Li J."/>
        </authorList>
    </citation>
    <scope>NUCLEOTIDE SEQUENCE [LARGE SCALE GENOMIC DNA]</scope>
    <source>
        <strain evidence="2 3">TKL69</strain>
    </source>
</reference>
<dbReference type="RefSeq" id="WP_143893846.1">
    <property type="nucleotide sequence ID" value="NZ_CP041666.1"/>
</dbReference>
<dbReference type="EMBL" id="CP041666">
    <property type="protein sequence ID" value="QDP40354.1"/>
    <property type="molecule type" value="Genomic_DNA"/>
</dbReference>
<dbReference type="AlphaFoldDB" id="A0A516KG32"/>
<dbReference type="KEGG" id="aqt:FN924_09295"/>
<feature type="transmembrane region" description="Helical" evidence="1">
    <location>
        <begin position="31"/>
        <end position="51"/>
    </location>
</feature>
<evidence type="ECO:0008006" key="4">
    <source>
        <dbReference type="Google" id="ProtNLM"/>
    </source>
</evidence>